<accession>A0ABT9G0Q9</accession>
<dbReference type="Pfam" id="PF07963">
    <property type="entry name" value="N_methyl"/>
    <property type="match status" value="1"/>
</dbReference>
<organism evidence="2 3">
    <name type="scientific">Leptothrix discophora</name>
    <dbReference type="NCBI Taxonomy" id="89"/>
    <lineage>
        <taxon>Bacteria</taxon>
        <taxon>Pseudomonadati</taxon>
        <taxon>Pseudomonadota</taxon>
        <taxon>Betaproteobacteria</taxon>
        <taxon>Burkholderiales</taxon>
        <taxon>Sphaerotilaceae</taxon>
        <taxon>Leptothrix</taxon>
    </lineage>
</organism>
<dbReference type="PROSITE" id="PS00409">
    <property type="entry name" value="PROKAR_NTER_METHYL"/>
    <property type="match status" value="1"/>
</dbReference>
<evidence type="ECO:0000256" key="1">
    <source>
        <dbReference type="SAM" id="MobiDB-lite"/>
    </source>
</evidence>
<proteinExistence type="predicted"/>
<keyword evidence="3" id="KW-1185">Reference proteome</keyword>
<evidence type="ECO:0000313" key="2">
    <source>
        <dbReference type="EMBL" id="MDP4300073.1"/>
    </source>
</evidence>
<reference evidence="2 3" key="1">
    <citation type="submission" date="2023-08" db="EMBL/GenBank/DDBJ databases">
        <authorList>
            <person name="Roldan D.M."/>
            <person name="Menes R.J."/>
        </authorList>
    </citation>
    <scope>NUCLEOTIDE SEQUENCE [LARGE SCALE GENOMIC DNA]</scope>
    <source>
        <strain evidence="2 3">CCM 2812</strain>
    </source>
</reference>
<dbReference type="Proteomes" id="UP001235760">
    <property type="component" value="Unassembled WGS sequence"/>
</dbReference>
<protein>
    <submittedName>
        <fullName evidence="2">Prepilin-type N-terminal cleavage/methylation domain-containing protein</fullName>
    </submittedName>
</protein>
<dbReference type="EMBL" id="JAUZEE010000002">
    <property type="protein sequence ID" value="MDP4300073.1"/>
    <property type="molecule type" value="Genomic_DNA"/>
</dbReference>
<comment type="caution">
    <text evidence="2">The sequence shown here is derived from an EMBL/GenBank/DDBJ whole genome shotgun (WGS) entry which is preliminary data.</text>
</comment>
<feature type="region of interest" description="Disordered" evidence="1">
    <location>
        <begin position="237"/>
        <end position="269"/>
    </location>
</feature>
<gene>
    <name evidence="2" type="ORF">Q8X39_05455</name>
</gene>
<dbReference type="RefSeq" id="WP_305748622.1">
    <property type="nucleotide sequence ID" value="NZ_JAUZEE010000002.1"/>
</dbReference>
<evidence type="ECO:0000313" key="3">
    <source>
        <dbReference type="Proteomes" id="UP001235760"/>
    </source>
</evidence>
<feature type="region of interest" description="Disordered" evidence="1">
    <location>
        <begin position="208"/>
        <end position="227"/>
    </location>
</feature>
<sequence>MRRTRSGPIIRKTAAGLTLIELVVALALGLLLVGAAATLLLARLDAQRRLLADVRLGLALDTVADLAARELRRAGHWGRADDARVPVDTVGAPEPPAMPPANPHAAMQPAAPAEIDGSPVTATTETRVPAWSYGRASTDHPDLREDMARDPDETGALRLNASTQALDLRQSGPSLLPGAGDNWQALTDPQRLRITHWQVSRSDRILDLRADCPPPRGTGGDTPGPPKLVIRRLTLDLVGHDPAAPDRPQRRSRTVRVRNDELRGQCPAP</sequence>
<name>A0ABT9G0Q9_LEPDI</name>
<dbReference type="InterPro" id="IPR012902">
    <property type="entry name" value="N_methyl_site"/>
</dbReference>